<keyword evidence="3" id="KW-0735">Signal-anchor</keyword>
<keyword evidence="10" id="KW-1185">Reference proteome</keyword>
<feature type="region of interest" description="Disordered" evidence="6">
    <location>
        <begin position="29"/>
        <end position="55"/>
    </location>
</feature>
<comment type="caution">
    <text evidence="9">The sequence shown here is derived from an EMBL/GenBank/DDBJ whole genome shotgun (WGS) entry which is preliminary data.</text>
</comment>
<keyword evidence="7" id="KW-0472">Membrane</keyword>
<organism evidence="9 10">
    <name type="scientific">Mycolicibacterium flavescens</name>
    <name type="common">Mycobacterium flavescens</name>
    <dbReference type="NCBI Taxonomy" id="1776"/>
    <lineage>
        <taxon>Bacteria</taxon>
        <taxon>Bacillati</taxon>
        <taxon>Actinomycetota</taxon>
        <taxon>Actinomycetes</taxon>
        <taxon>Mycobacteriales</taxon>
        <taxon>Mycobacteriaceae</taxon>
        <taxon>Mycolicibacterium</taxon>
    </lineage>
</organism>
<dbReference type="InterPro" id="IPR036249">
    <property type="entry name" value="Thioredoxin-like_sf"/>
</dbReference>
<dbReference type="Gene3D" id="3.40.30.10">
    <property type="entry name" value="Glutaredoxin"/>
    <property type="match status" value="1"/>
</dbReference>
<dbReference type="PANTHER" id="PTHR42852">
    <property type="entry name" value="THIOL:DISULFIDE INTERCHANGE PROTEIN DSBE"/>
    <property type="match status" value="1"/>
</dbReference>
<evidence type="ECO:0000313" key="9">
    <source>
        <dbReference type="EMBL" id="ODQ88358.1"/>
    </source>
</evidence>
<dbReference type="PROSITE" id="PS51352">
    <property type="entry name" value="THIOREDOXIN_2"/>
    <property type="match status" value="1"/>
</dbReference>
<evidence type="ECO:0000256" key="6">
    <source>
        <dbReference type="SAM" id="MobiDB-lite"/>
    </source>
</evidence>
<keyword evidence="7" id="KW-0812">Transmembrane</keyword>
<gene>
    <name evidence="9" type="ORF">BHQ18_19650</name>
</gene>
<keyword evidence="2" id="KW-0201">Cytochrome c-type biogenesis</keyword>
<proteinExistence type="predicted"/>
<keyword evidence="5" id="KW-0676">Redox-active center</keyword>
<evidence type="ECO:0000259" key="8">
    <source>
        <dbReference type="PROSITE" id="PS51352"/>
    </source>
</evidence>
<evidence type="ECO:0000256" key="5">
    <source>
        <dbReference type="ARBA" id="ARBA00023284"/>
    </source>
</evidence>
<evidence type="ECO:0000256" key="2">
    <source>
        <dbReference type="ARBA" id="ARBA00022748"/>
    </source>
</evidence>
<dbReference type="PROSITE" id="PS00194">
    <property type="entry name" value="THIOREDOXIN_1"/>
    <property type="match status" value="1"/>
</dbReference>
<dbReference type="InterPro" id="IPR013766">
    <property type="entry name" value="Thioredoxin_domain"/>
</dbReference>
<dbReference type="Proteomes" id="UP000094053">
    <property type="component" value="Unassembled WGS sequence"/>
</dbReference>
<evidence type="ECO:0000256" key="4">
    <source>
        <dbReference type="ARBA" id="ARBA00023157"/>
    </source>
</evidence>
<comment type="subcellular location">
    <subcellularLocation>
        <location evidence="1">Cell envelope</location>
    </subcellularLocation>
</comment>
<evidence type="ECO:0000313" key="10">
    <source>
        <dbReference type="Proteomes" id="UP000094053"/>
    </source>
</evidence>
<dbReference type="InterPro" id="IPR050553">
    <property type="entry name" value="Thioredoxin_ResA/DsbE_sf"/>
</dbReference>
<feature type="transmembrane region" description="Helical" evidence="7">
    <location>
        <begin position="7"/>
        <end position="23"/>
    </location>
</feature>
<dbReference type="GO" id="GO:0030313">
    <property type="term" value="C:cell envelope"/>
    <property type="evidence" value="ECO:0007669"/>
    <property type="project" value="UniProtKB-SubCell"/>
</dbReference>
<name>A0A1E3REQ6_MYCFV</name>
<dbReference type="RefSeq" id="WP_069415327.1">
    <property type="nucleotide sequence ID" value="NZ_JACKUL010000023.1"/>
</dbReference>
<dbReference type="OrthoDB" id="9796554at2"/>
<evidence type="ECO:0000256" key="3">
    <source>
        <dbReference type="ARBA" id="ARBA00022968"/>
    </source>
</evidence>
<keyword evidence="7" id="KW-1133">Transmembrane helix</keyword>
<sequence length="220" mass="22951">MRTSTRWTVVVLVVVVALGWALWDQLDQRGADTPAGRPGSAQPGESRDRRDADTPEALAGPRAAADLPPCPASGAGAGPEALRGITLECVSDGAPVDVARAVAGRAVVLNLWAYWCAPCAEELPALAEYQRRMGSAVTVLTVHQDENETAALLRLAELGVKLPTLQDGRRRIAAALRVPNVMPATVVLRADGSVADVLPRAFTSADEIAAVVNPQIGAPG</sequence>
<dbReference type="PANTHER" id="PTHR42852:SF6">
    <property type="entry name" value="THIOL:DISULFIDE INTERCHANGE PROTEIN DSBE"/>
    <property type="match status" value="1"/>
</dbReference>
<dbReference type="InterPro" id="IPR017937">
    <property type="entry name" value="Thioredoxin_CS"/>
</dbReference>
<evidence type="ECO:0000256" key="7">
    <source>
        <dbReference type="SAM" id="Phobius"/>
    </source>
</evidence>
<feature type="domain" description="Thioredoxin" evidence="8">
    <location>
        <begin position="76"/>
        <end position="217"/>
    </location>
</feature>
<evidence type="ECO:0000256" key="1">
    <source>
        <dbReference type="ARBA" id="ARBA00004196"/>
    </source>
</evidence>
<reference evidence="10" key="1">
    <citation type="submission" date="2016-09" db="EMBL/GenBank/DDBJ databases">
        <authorList>
            <person name="Greninger A.L."/>
            <person name="Jerome K.R."/>
            <person name="Mcnair B."/>
            <person name="Wallis C."/>
            <person name="Fang F."/>
        </authorList>
    </citation>
    <scope>NUCLEOTIDE SEQUENCE [LARGE SCALE GENOMIC DNA]</scope>
    <source>
        <strain evidence="10">M6</strain>
    </source>
</reference>
<dbReference type="AlphaFoldDB" id="A0A1E3REQ6"/>
<dbReference type="InterPro" id="IPR013740">
    <property type="entry name" value="Redoxin"/>
</dbReference>
<dbReference type="Pfam" id="PF08534">
    <property type="entry name" value="Redoxin"/>
    <property type="match status" value="1"/>
</dbReference>
<protein>
    <recommendedName>
        <fullName evidence="8">Thioredoxin domain-containing protein</fullName>
    </recommendedName>
</protein>
<dbReference type="GO" id="GO:0017004">
    <property type="term" value="P:cytochrome complex assembly"/>
    <property type="evidence" value="ECO:0007669"/>
    <property type="project" value="UniProtKB-KW"/>
</dbReference>
<dbReference type="SUPFAM" id="SSF52833">
    <property type="entry name" value="Thioredoxin-like"/>
    <property type="match status" value="1"/>
</dbReference>
<dbReference type="EMBL" id="MIHA01000015">
    <property type="protein sequence ID" value="ODQ88358.1"/>
    <property type="molecule type" value="Genomic_DNA"/>
</dbReference>
<dbReference type="STRING" id="1776.BHQ18_19650"/>
<dbReference type="CDD" id="cd02966">
    <property type="entry name" value="TlpA_like_family"/>
    <property type="match status" value="1"/>
</dbReference>
<dbReference type="GO" id="GO:0016491">
    <property type="term" value="F:oxidoreductase activity"/>
    <property type="evidence" value="ECO:0007669"/>
    <property type="project" value="InterPro"/>
</dbReference>
<keyword evidence="4" id="KW-1015">Disulfide bond</keyword>
<accession>A0A1E3REQ6</accession>